<dbReference type="Proteomes" id="UP000789508">
    <property type="component" value="Unassembled WGS sequence"/>
</dbReference>
<keyword evidence="1" id="KW-1133">Transmembrane helix</keyword>
<name>A0A9N9NNZ0_9GLOM</name>
<reference evidence="2" key="1">
    <citation type="submission" date="2021-06" db="EMBL/GenBank/DDBJ databases">
        <authorList>
            <person name="Kallberg Y."/>
            <person name="Tangrot J."/>
            <person name="Rosling A."/>
        </authorList>
    </citation>
    <scope>NUCLEOTIDE SEQUENCE</scope>
    <source>
        <strain evidence="2">FL130A</strain>
    </source>
</reference>
<feature type="non-terminal residue" evidence="2">
    <location>
        <position position="1"/>
    </location>
</feature>
<evidence type="ECO:0000313" key="3">
    <source>
        <dbReference type="Proteomes" id="UP000789508"/>
    </source>
</evidence>
<feature type="transmembrane region" description="Helical" evidence="1">
    <location>
        <begin position="125"/>
        <end position="143"/>
    </location>
</feature>
<keyword evidence="1" id="KW-0812">Transmembrane</keyword>
<organism evidence="2 3">
    <name type="scientific">Ambispora leptoticha</name>
    <dbReference type="NCBI Taxonomy" id="144679"/>
    <lineage>
        <taxon>Eukaryota</taxon>
        <taxon>Fungi</taxon>
        <taxon>Fungi incertae sedis</taxon>
        <taxon>Mucoromycota</taxon>
        <taxon>Glomeromycotina</taxon>
        <taxon>Glomeromycetes</taxon>
        <taxon>Archaeosporales</taxon>
        <taxon>Ambisporaceae</taxon>
        <taxon>Ambispora</taxon>
    </lineage>
</organism>
<proteinExistence type="predicted"/>
<keyword evidence="3" id="KW-1185">Reference proteome</keyword>
<comment type="caution">
    <text evidence="2">The sequence shown here is derived from an EMBL/GenBank/DDBJ whole genome shotgun (WGS) entry which is preliminary data.</text>
</comment>
<protein>
    <submittedName>
        <fullName evidence="2">6439_t:CDS:1</fullName>
    </submittedName>
</protein>
<accession>A0A9N9NNZ0</accession>
<dbReference type="OrthoDB" id="2358351at2759"/>
<dbReference type="EMBL" id="CAJVPS010043601">
    <property type="protein sequence ID" value="CAG8756093.1"/>
    <property type="molecule type" value="Genomic_DNA"/>
</dbReference>
<sequence length="169" mass="19042">MFITTSGLLGYHILKGAVQHIKGDNGVNIFLFGACDPINYQDDVDLCSASILTWSLIAGAKKRIDLLTIPNRLMGFRKWTHSHIQRLLLSVYALITTCLIANNLSKKTVDNNDYLANMKDQGQDSHIYNSYFLPYYVAMYLYVKSIIATAFEIKSHLGSDNPEKIAVDY</sequence>
<gene>
    <name evidence="2" type="ORF">ALEPTO_LOCUS13488</name>
</gene>
<dbReference type="AlphaFoldDB" id="A0A9N9NNZ0"/>
<keyword evidence="1" id="KW-0472">Membrane</keyword>
<evidence type="ECO:0000256" key="1">
    <source>
        <dbReference type="SAM" id="Phobius"/>
    </source>
</evidence>
<evidence type="ECO:0000313" key="2">
    <source>
        <dbReference type="EMBL" id="CAG8756093.1"/>
    </source>
</evidence>
<feature type="transmembrane region" description="Helical" evidence="1">
    <location>
        <begin position="87"/>
        <end position="105"/>
    </location>
</feature>